<dbReference type="Proteomes" id="UP000234300">
    <property type="component" value="Unassembled WGS sequence"/>
</dbReference>
<proteinExistence type="predicted"/>
<dbReference type="EMBL" id="FXZI01000006">
    <property type="protein sequence ID" value="SMX88937.1"/>
    <property type="molecule type" value="Genomic_DNA"/>
</dbReference>
<accession>A0A2H1JN88</accession>
<evidence type="ECO:0000313" key="2">
    <source>
        <dbReference type="Proteomes" id="UP000234300"/>
    </source>
</evidence>
<sequence length="323" mass="36936">MANVKEYTDVPTQIAKLRGREMVVDEGEAQQWLSHVNYYRLSGYWYIYRRKAADGTRLDEFEPGTTFHDITRLYEFDRKLRSLTHEALGRVEIALRRGLSDHLGAIDPLAYLLPEFFRSELDHADWVATAADRVSRAARSSRFIRHQKAAYDGIPIWVLSEVLDFRDLSLLYAGLEAPDQWNVARSLGINIDLQAIKKPKDREKADTKHPLAAWIHQLSIVRNFSAHHARLWNDKTFVPASTIALRTIPQLESLPHAGRAGNQSSRLYGALLVIAHILSTISPGSSWASRVRQLIVGELEEIPMRSAQEMGFPEDWKQQELWS</sequence>
<dbReference type="RefSeq" id="WP_205676892.1">
    <property type="nucleotide sequence ID" value="NZ_FXZI01000006.1"/>
</dbReference>
<name>A0A2H1JN88_BREAU</name>
<gene>
    <name evidence="1" type="ORF">BAURA86_01876</name>
</gene>
<protein>
    <submittedName>
        <fullName evidence="1">Abortive infection bacteriophage resistance protein</fullName>
    </submittedName>
</protein>
<dbReference type="AlphaFoldDB" id="A0A2H1JN88"/>
<reference evidence="1 2" key="1">
    <citation type="submission" date="2017-03" db="EMBL/GenBank/DDBJ databases">
        <authorList>
            <person name="Afonso C.L."/>
            <person name="Miller P.J."/>
            <person name="Scott M.A."/>
            <person name="Spackman E."/>
            <person name="Goraichik I."/>
            <person name="Dimitrov K.M."/>
            <person name="Suarez D.L."/>
            <person name="Swayne D.E."/>
        </authorList>
    </citation>
    <scope>NUCLEOTIDE SEQUENCE [LARGE SCALE GENOMIC DNA]</scope>
    <source>
        <strain evidence="2">8(6)</strain>
    </source>
</reference>
<dbReference type="InterPro" id="IPR011664">
    <property type="entry name" value="Abi_system_AbiD/AbiF-like"/>
</dbReference>
<dbReference type="Pfam" id="PF07751">
    <property type="entry name" value="Abi_2"/>
    <property type="match status" value="1"/>
</dbReference>
<organism evidence="1 2">
    <name type="scientific">Brevibacterium aurantiacum</name>
    <dbReference type="NCBI Taxonomy" id="273384"/>
    <lineage>
        <taxon>Bacteria</taxon>
        <taxon>Bacillati</taxon>
        <taxon>Actinomycetota</taxon>
        <taxon>Actinomycetes</taxon>
        <taxon>Micrococcales</taxon>
        <taxon>Brevibacteriaceae</taxon>
        <taxon>Brevibacterium</taxon>
    </lineage>
</organism>
<evidence type="ECO:0000313" key="1">
    <source>
        <dbReference type="EMBL" id="SMX88937.1"/>
    </source>
</evidence>